<feature type="chain" id="PRO_5002684544" evidence="1">
    <location>
        <begin position="23"/>
        <end position="213"/>
    </location>
</feature>
<evidence type="ECO:0000313" key="2">
    <source>
        <dbReference type="EMBL" id="CAL59348.1"/>
    </source>
</evidence>
<dbReference type="Pfam" id="PF03382">
    <property type="entry name" value="DUF285"/>
    <property type="match status" value="1"/>
</dbReference>
<protein>
    <submittedName>
        <fullName evidence="2">Uncharacterized protein</fullName>
    </submittedName>
</protein>
<dbReference type="InterPro" id="IPR005046">
    <property type="entry name" value="DUF285"/>
</dbReference>
<keyword evidence="1" id="KW-0732">Signal</keyword>
<dbReference type="Proteomes" id="UP000007065">
    <property type="component" value="Chromosome"/>
</dbReference>
<proteinExistence type="predicted"/>
<gene>
    <name evidence="2" type="ordered locus">MAG6480</name>
</gene>
<dbReference type="GeneID" id="93358561"/>
<dbReference type="HOGENOM" id="CLU_1293182_0_0_14"/>
<reference evidence="3" key="1">
    <citation type="journal article" date="2007" name="PLoS Genet.">
        <title>Being pathogenic, plastic, and sexual while living with a nearly minimal bacterial genome.</title>
        <authorList>
            <person name="Sirand-Pugnet P."/>
            <person name="Lartigue C."/>
            <person name="Marenda M."/>
            <person name="Jacob D."/>
            <person name="Barre A."/>
            <person name="Barbe V."/>
            <person name="Schenowitz C."/>
            <person name="Mangenot S."/>
            <person name="Couloux A."/>
            <person name="Segurens B."/>
            <person name="de Daruvar A."/>
            <person name="Blanchard A."/>
            <person name="Citti C."/>
        </authorList>
    </citation>
    <scope>NUCLEOTIDE SEQUENCE [LARGE SCALE GENOMIC DNA]</scope>
    <source>
        <strain evidence="3">PG2</strain>
    </source>
</reference>
<name>A5IZ89_MYCAP</name>
<dbReference type="STRING" id="347257.MAG6480"/>
<dbReference type="NCBIfam" id="TIGR02167">
    <property type="entry name" value="Liste_lipo_26"/>
    <property type="match status" value="1"/>
</dbReference>
<sequence>MNKLKKSFVGLGLLLTSSVSLSAVSCFNNFDFFSRWTGRSNSNSANVDKSIQKAIYDGNECIQIGYFKNQNGEIQISQFKEDVSRVPKELPKEITSLENAFVGATRIQIPGIESWGTSNIKNMKHVFLNAKGFNYDISDWDTSNVTTMHGMFKGASNFNKPLITKLTNRNNKSYRAWNVANVTDMSHMFHGATNFNSSLFDDTKKCNKYDCYV</sequence>
<dbReference type="InterPro" id="IPR011889">
    <property type="entry name" value="Liste_lipo_26"/>
</dbReference>
<organism evidence="2 3">
    <name type="scientific">Mycoplasmopsis agalactiae (strain NCTC 10123 / CIP 59.7 / PG2)</name>
    <name type="common">Mycoplasma agalactiae</name>
    <dbReference type="NCBI Taxonomy" id="347257"/>
    <lineage>
        <taxon>Bacteria</taxon>
        <taxon>Bacillati</taxon>
        <taxon>Mycoplasmatota</taxon>
        <taxon>Mycoplasmoidales</taxon>
        <taxon>Metamycoplasmataceae</taxon>
        <taxon>Mycoplasmopsis</taxon>
    </lineage>
</organism>
<dbReference type="PROSITE" id="PS51257">
    <property type="entry name" value="PROKAR_LIPOPROTEIN"/>
    <property type="match status" value="1"/>
</dbReference>
<keyword evidence="3" id="KW-1185">Reference proteome</keyword>
<dbReference type="EMBL" id="CU179680">
    <property type="protein sequence ID" value="CAL59348.1"/>
    <property type="molecule type" value="Genomic_DNA"/>
</dbReference>
<dbReference type="AlphaFoldDB" id="A5IZ89"/>
<evidence type="ECO:0000256" key="1">
    <source>
        <dbReference type="SAM" id="SignalP"/>
    </source>
</evidence>
<dbReference type="RefSeq" id="WP_011949802.1">
    <property type="nucleotide sequence ID" value="NC_009497.1"/>
</dbReference>
<feature type="signal peptide" evidence="1">
    <location>
        <begin position="1"/>
        <end position="22"/>
    </location>
</feature>
<evidence type="ECO:0000313" key="3">
    <source>
        <dbReference type="Proteomes" id="UP000007065"/>
    </source>
</evidence>
<dbReference type="KEGG" id="maa:MAG6480"/>
<accession>A5IZ89</accession>